<accession>A0A9N9ET41</accession>
<dbReference type="GO" id="GO:0055085">
    <property type="term" value="P:transmembrane transport"/>
    <property type="evidence" value="ECO:0007669"/>
    <property type="project" value="InterPro"/>
</dbReference>
<dbReference type="InterPro" id="IPR023395">
    <property type="entry name" value="MCP_dom_sf"/>
</dbReference>
<sequence length="194" mass="21990">MADGDKISKLSSIQHLTASAQAGAITAIFTNPFWVVKTRMCTTNRTDPGAYKGLFGISGLYKGLIPALFGVSHGALQFMAYEELKRWRARINPEKDRDRLDNLEYLLIAATSKTFATVITYPYQVVRTRLQNQRFEIKYDGVIDTIKKVYKAESILGFYKGLVPNVIRVLPGTCTTFLVYENVSAFFREHARYE</sequence>
<dbReference type="GO" id="GO:0006862">
    <property type="term" value="P:nucleotide transport"/>
    <property type="evidence" value="ECO:0007669"/>
    <property type="project" value="InterPro"/>
</dbReference>
<evidence type="ECO:0000256" key="3">
    <source>
        <dbReference type="ARBA" id="ARBA00022448"/>
    </source>
</evidence>
<comment type="similarity">
    <text evidence="2 9">Belongs to the mitochondrial carrier (TC 2.A.29) family.</text>
</comment>
<keyword evidence="11" id="KW-1185">Reference proteome</keyword>
<dbReference type="Pfam" id="PF00153">
    <property type="entry name" value="Mito_carr"/>
    <property type="match status" value="2"/>
</dbReference>
<keyword evidence="6" id="KW-1133">Transmembrane helix</keyword>
<evidence type="ECO:0000256" key="7">
    <source>
        <dbReference type="ARBA" id="ARBA00023136"/>
    </source>
</evidence>
<evidence type="ECO:0000313" key="11">
    <source>
        <dbReference type="Proteomes" id="UP000789375"/>
    </source>
</evidence>
<protein>
    <submittedName>
        <fullName evidence="10">3480_t:CDS:1</fullName>
    </submittedName>
</protein>
<evidence type="ECO:0000256" key="1">
    <source>
        <dbReference type="ARBA" id="ARBA00004141"/>
    </source>
</evidence>
<evidence type="ECO:0000256" key="6">
    <source>
        <dbReference type="ARBA" id="ARBA00022989"/>
    </source>
</evidence>
<dbReference type="InterPro" id="IPR018108">
    <property type="entry name" value="MCP_transmembrane"/>
</dbReference>
<name>A0A9N9ET41_FUNMO</name>
<proteinExistence type="inferred from homology"/>
<dbReference type="PROSITE" id="PS50920">
    <property type="entry name" value="SOLCAR"/>
    <property type="match status" value="2"/>
</dbReference>
<evidence type="ECO:0000256" key="4">
    <source>
        <dbReference type="ARBA" id="ARBA00022692"/>
    </source>
</evidence>
<dbReference type="PANTHER" id="PTHR45683">
    <property type="entry name" value="MITOCHONDRIAL NICOTINAMIDE ADENINE DINUCLEOTIDE TRANSPORTER 1-RELATED-RELATED"/>
    <property type="match status" value="1"/>
</dbReference>
<feature type="repeat" description="Solcar" evidence="8">
    <location>
        <begin position="100"/>
        <end position="186"/>
    </location>
</feature>
<comment type="caution">
    <text evidence="10">The sequence shown here is derived from an EMBL/GenBank/DDBJ whole genome shotgun (WGS) entry which is preliminary data.</text>
</comment>
<keyword evidence="7 8" id="KW-0472">Membrane</keyword>
<dbReference type="Gene3D" id="1.50.40.10">
    <property type="entry name" value="Mitochondrial carrier domain"/>
    <property type="match status" value="1"/>
</dbReference>
<evidence type="ECO:0000256" key="5">
    <source>
        <dbReference type="ARBA" id="ARBA00022737"/>
    </source>
</evidence>
<keyword evidence="3 9" id="KW-0813">Transport</keyword>
<reference evidence="10" key="1">
    <citation type="submission" date="2021-06" db="EMBL/GenBank/DDBJ databases">
        <authorList>
            <person name="Kallberg Y."/>
            <person name="Tangrot J."/>
            <person name="Rosling A."/>
        </authorList>
    </citation>
    <scope>NUCLEOTIDE SEQUENCE</scope>
    <source>
        <strain evidence="10">87-6 pot B 2015</strain>
    </source>
</reference>
<evidence type="ECO:0000256" key="9">
    <source>
        <dbReference type="RuleBase" id="RU000488"/>
    </source>
</evidence>
<keyword evidence="4 8" id="KW-0812">Transmembrane</keyword>
<comment type="subcellular location">
    <subcellularLocation>
        <location evidence="1">Membrane</location>
        <topology evidence="1">Multi-pass membrane protein</topology>
    </subcellularLocation>
</comment>
<evidence type="ECO:0000256" key="8">
    <source>
        <dbReference type="PROSITE-ProRule" id="PRU00282"/>
    </source>
</evidence>
<dbReference type="EMBL" id="CAJVPP010007500">
    <property type="protein sequence ID" value="CAG8689024.1"/>
    <property type="molecule type" value="Genomic_DNA"/>
</dbReference>
<dbReference type="AlphaFoldDB" id="A0A9N9ET41"/>
<evidence type="ECO:0000256" key="2">
    <source>
        <dbReference type="ARBA" id="ARBA00006375"/>
    </source>
</evidence>
<dbReference type="GO" id="GO:0016020">
    <property type="term" value="C:membrane"/>
    <property type="evidence" value="ECO:0007669"/>
    <property type="project" value="UniProtKB-SubCell"/>
</dbReference>
<gene>
    <name evidence="10" type="ORF">FMOSSE_LOCUS13248</name>
</gene>
<evidence type="ECO:0000313" key="10">
    <source>
        <dbReference type="EMBL" id="CAG8689024.1"/>
    </source>
</evidence>
<keyword evidence="5" id="KW-0677">Repeat</keyword>
<dbReference type="InterPro" id="IPR044712">
    <property type="entry name" value="SLC25A32-like"/>
</dbReference>
<organism evidence="10 11">
    <name type="scientific">Funneliformis mosseae</name>
    <name type="common">Endomycorrhizal fungus</name>
    <name type="synonym">Glomus mosseae</name>
    <dbReference type="NCBI Taxonomy" id="27381"/>
    <lineage>
        <taxon>Eukaryota</taxon>
        <taxon>Fungi</taxon>
        <taxon>Fungi incertae sedis</taxon>
        <taxon>Mucoromycota</taxon>
        <taxon>Glomeromycotina</taxon>
        <taxon>Glomeromycetes</taxon>
        <taxon>Glomerales</taxon>
        <taxon>Glomeraceae</taxon>
        <taxon>Funneliformis</taxon>
    </lineage>
</organism>
<dbReference type="Proteomes" id="UP000789375">
    <property type="component" value="Unassembled WGS sequence"/>
</dbReference>
<dbReference type="SUPFAM" id="SSF103506">
    <property type="entry name" value="Mitochondrial carrier"/>
    <property type="match status" value="1"/>
</dbReference>
<feature type="repeat" description="Solcar" evidence="8">
    <location>
        <begin position="10"/>
        <end position="87"/>
    </location>
</feature>